<dbReference type="Pfam" id="PF14432">
    <property type="entry name" value="DYW_deaminase"/>
    <property type="match status" value="1"/>
</dbReference>
<proteinExistence type="inferred from homology"/>
<evidence type="ECO:0000256" key="2">
    <source>
        <dbReference type="ARBA" id="ARBA00022737"/>
    </source>
</evidence>
<reference evidence="6 7" key="1">
    <citation type="submission" date="2024-01" db="EMBL/GenBank/DDBJ databases">
        <title>Genome assemblies of Stephania.</title>
        <authorList>
            <person name="Yang L."/>
        </authorList>
    </citation>
    <scope>NUCLEOTIDE SEQUENCE [LARGE SCALE GENOMIC DNA]</scope>
    <source>
        <strain evidence="6">JXDWG</strain>
        <tissue evidence="6">Leaf</tissue>
    </source>
</reference>
<feature type="repeat" description="PPR" evidence="4">
    <location>
        <begin position="243"/>
        <end position="277"/>
    </location>
</feature>
<dbReference type="Gene3D" id="1.25.40.10">
    <property type="entry name" value="Tetratricopeptide repeat domain"/>
    <property type="match status" value="3"/>
</dbReference>
<gene>
    <name evidence="6" type="ORF">Scep_009390</name>
</gene>
<protein>
    <recommendedName>
        <fullName evidence="5">DYW domain-containing protein</fullName>
    </recommendedName>
</protein>
<dbReference type="PANTHER" id="PTHR47926">
    <property type="entry name" value="PENTATRICOPEPTIDE REPEAT-CONTAINING PROTEIN"/>
    <property type="match status" value="1"/>
</dbReference>
<comment type="caution">
    <text evidence="6">The sequence shown here is derived from an EMBL/GenBank/DDBJ whole genome shotgun (WGS) entry which is preliminary data.</text>
</comment>
<dbReference type="PROSITE" id="PS51375">
    <property type="entry name" value="PPR"/>
    <property type="match status" value="5"/>
</dbReference>
<dbReference type="Pfam" id="PF13041">
    <property type="entry name" value="PPR_2"/>
    <property type="match status" value="2"/>
</dbReference>
<dbReference type="GO" id="GO:0003723">
    <property type="term" value="F:RNA binding"/>
    <property type="evidence" value="ECO:0007669"/>
    <property type="project" value="InterPro"/>
</dbReference>
<dbReference type="GO" id="GO:0008270">
    <property type="term" value="F:zinc ion binding"/>
    <property type="evidence" value="ECO:0007669"/>
    <property type="project" value="InterPro"/>
</dbReference>
<dbReference type="Pfam" id="PF12854">
    <property type="entry name" value="PPR_1"/>
    <property type="match status" value="1"/>
</dbReference>
<dbReference type="InterPro" id="IPR046848">
    <property type="entry name" value="E_motif"/>
</dbReference>
<keyword evidence="7" id="KW-1185">Reference proteome</keyword>
<feature type="repeat" description="PPR" evidence="4">
    <location>
        <begin position="211"/>
        <end position="241"/>
    </location>
</feature>
<dbReference type="InterPro" id="IPR011990">
    <property type="entry name" value="TPR-like_helical_dom_sf"/>
</dbReference>
<dbReference type="FunFam" id="1.25.40.10:FF:000333">
    <property type="entry name" value="Pentatricopeptide repeat-containing protein"/>
    <property type="match status" value="1"/>
</dbReference>
<evidence type="ECO:0000256" key="3">
    <source>
        <dbReference type="ARBA" id="ARBA00061659"/>
    </source>
</evidence>
<accession>A0AAP0JTR5</accession>
<dbReference type="Pfam" id="PF20431">
    <property type="entry name" value="E_motif"/>
    <property type="match status" value="1"/>
</dbReference>
<feature type="repeat" description="PPR" evidence="4">
    <location>
        <begin position="344"/>
        <end position="378"/>
    </location>
</feature>
<dbReference type="InterPro" id="IPR002885">
    <property type="entry name" value="PPR_rpt"/>
</dbReference>
<feature type="domain" description="DYW" evidence="5">
    <location>
        <begin position="559"/>
        <end position="651"/>
    </location>
</feature>
<feature type="repeat" description="PPR" evidence="4">
    <location>
        <begin position="313"/>
        <end position="343"/>
    </location>
</feature>
<name>A0AAP0JTR5_9MAGN</name>
<dbReference type="NCBIfam" id="TIGR00756">
    <property type="entry name" value="PPR"/>
    <property type="match status" value="5"/>
</dbReference>
<dbReference type="EMBL" id="JBBNAG010000004">
    <property type="protein sequence ID" value="KAK9139709.1"/>
    <property type="molecule type" value="Genomic_DNA"/>
</dbReference>
<dbReference type="InterPro" id="IPR032867">
    <property type="entry name" value="DYW_dom"/>
</dbReference>
<evidence type="ECO:0000256" key="4">
    <source>
        <dbReference type="PROSITE-ProRule" id="PRU00708"/>
    </source>
</evidence>
<evidence type="ECO:0000259" key="5">
    <source>
        <dbReference type="Pfam" id="PF14432"/>
    </source>
</evidence>
<feature type="repeat" description="PPR" evidence="4">
    <location>
        <begin position="149"/>
        <end position="183"/>
    </location>
</feature>
<dbReference type="Proteomes" id="UP001419268">
    <property type="component" value="Unassembled WGS sequence"/>
</dbReference>
<comment type="similarity">
    <text evidence="1">Belongs to the PPR family. PCMP-H subfamily.</text>
</comment>
<evidence type="ECO:0000256" key="1">
    <source>
        <dbReference type="ARBA" id="ARBA00006643"/>
    </source>
</evidence>
<dbReference type="InterPro" id="IPR046960">
    <property type="entry name" value="PPR_At4g14850-like_plant"/>
</dbReference>
<dbReference type="AlphaFoldDB" id="A0AAP0JTR5"/>
<keyword evidence="2" id="KW-0677">Repeat</keyword>
<organism evidence="6 7">
    <name type="scientific">Stephania cephalantha</name>
    <dbReference type="NCBI Taxonomy" id="152367"/>
    <lineage>
        <taxon>Eukaryota</taxon>
        <taxon>Viridiplantae</taxon>
        <taxon>Streptophyta</taxon>
        <taxon>Embryophyta</taxon>
        <taxon>Tracheophyta</taxon>
        <taxon>Spermatophyta</taxon>
        <taxon>Magnoliopsida</taxon>
        <taxon>Ranunculales</taxon>
        <taxon>Menispermaceae</taxon>
        <taxon>Menispermoideae</taxon>
        <taxon>Cissampelideae</taxon>
        <taxon>Stephania</taxon>
    </lineage>
</organism>
<dbReference type="PANTHER" id="PTHR47926:SF430">
    <property type="entry name" value="PENTATRICOPEPTIDE REPEAT-CONTAINING PROTEIN"/>
    <property type="match status" value="1"/>
</dbReference>
<evidence type="ECO:0000313" key="7">
    <source>
        <dbReference type="Proteomes" id="UP001419268"/>
    </source>
</evidence>
<dbReference type="FunFam" id="1.25.40.10:FF:001214">
    <property type="entry name" value="Pentatricopeptide repeat-containing protein At2g20540"/>
    <property type="match status" value="1"/>
</dbReference>
<evidence type="ECO:0000313" key="6">
    <source>
        <dbReference type="EMBL" id="KAK9139709.1"/>
    </source>
</evidence>
<sequence>MKLIPKVRDLTSFLTNLHKSNIKPKLELLQQIHAQILTNIDIQSNSTSSLWNLLIRASTEPSFNQQFLGFYKAMLAQNVSPDKTTFSVLLRAASASANGATSGEVVHCQILKLGFEFDLILQTGLLDFYAKAGALESAHLVFTEMPERDVVANNAMIAALGKNGNVGDARKLFDEMPERNSSSWNSMITAYCKSGDIASARLTFDFNPVKDLVSWNAIIDGYCKSGQLMVARELFDRMGDAKNAVTWNTMISGYVQCTEFGKAVTTFQQMQATNTKPTEVTMISLLSACAHLGALDMGKWIHAYIRRGNLKLDVVLGNALVDMYCKCGNIETALDIFHELPTKNVYCWNSVVIGLGMHGFGDEAIDAFVKMERNGVKPDGVTFVGLLSACSHSGLYYEGRRYFSEMVGTYGVEPGIEHYGCMVDLLGRGGFLEEALELIRTMPMSPNNVVWGSLLRACQIHKDTEMSKQVMDHLLMLDPNDGANYVFLSNIYASLNRWNDVATCRRLMIENGVCKTPGCSSIEVDNNVHEFIAGDTSHPHFARINVFLDEIAKKLRVLGHELGMDSVLHDIDEEEKESAVRYHSERIAVAYGLMSTPRGKPIRVVKNLRACTDCHAAIKLISKLFSREITVRDRSRFHHFRDGKCSCKDYW</sequence>
<dbReference type="GO" id="GO:0009451">
    <property type="term" value="P:RNA modification"/>
    <property type="evidence" value="ECO:0007669"/>
    <property type="project" value="InterPro"/>
</dbReference>
<dbReference type="Pfam" id="PF01535">
    <property type="entry name" value="PPR"/>
    <property type="match status" value="4"/>
</dbReference>
<comment type="similarity">
    <text evidence="3">Belongs to the PPR family. PCMP-E subfamily.</text>
</comment>
<dbReference type="FunFam" id="1.25.40.10:FF:000184">
    <property type="entry name" value="Pentatricopeptide repeat-containing protein, chloroplastic"/>
    <property type="match status" value="1"/>
</dbReference>